<dbReference type="EMBL" id="BAABWH010000005">
    <property type="protein sequence ID" value="GAA6146133.1"/>
    <property type="molecule type" value="Genomic_DNA"/>
</dbReference>
<feature type="domain" description="Flagellar motor switch protein FliG middle" evidence="8">
    <location>
        <begin position="426"/>
        <end position="496"/>
    </location>
</feature>
<feature type="domain" description="Flagellar motor switch protein FliG C-terminal" evidence="7">
    <location>
        <begin position="528"/>
        <end position="634"/>
    </location>
</feature>
<name>A0ABQ0A161_9GAMM</name>
<reference evidence="9 10" key="1">
    <citation type="submission" date="2024-04" db="EMBL/GenBank/DDBJ databases">
        <title>Draft genome sequence of Thalassolituus maritimus NBRC 116585.</title>
        <authorList>
            <person name="Miyakawa T."/>
            <person name="Kusuya Y."/>
            <person name="Miura T."/>
        </authorList>
    </citation>
    <scope>NUCLEOTIDE SEQUENCE [LARGE SCALE GENOMIC DNA]</scope>
    <source>
        <strain evidence="9 10">5NW40-0001</strain>
    </source>
</reference>
<dbReference type="InterPro" id="IPR023087">
    <property type="entry name" value="Flg_Motor_Flig_C"/>
</dbReference>
<dbReference type="PANTHER" id="PTHR30534">
    <property type="entry name" value="FLAGELLAR MOTOR SWITCH PROTEIN FLIG"/>
    <property type="match status" value="1"/>
</dbReference>
<dbReference type="PANTHER" id="PTHR30534:SF0">
    <property type="entry name" value="FLAGELLAR MOTOR SWITCH PROTEIN FLIG"/>
    <property type="match status" value="1"/>
</dbReference>
<feature type="chain" id="PRO_5045199343" description="Flagellar motor switch protein FliG" evidence="6">
    <location>
        <begin position="26"/>
        <end position="644"/>
    </location>
</feature>
<proteinExistence type="predicted"/>
<evidence type="ECO:0000256" key="1">
    <source>
        <dbReference type="ARBA" id="ARBA00004515"/>
    </source>
</evidence>
<evidence type="ECO:0000259" key="7">
    <source>
        <dbReference type="Pfam" id="PF01706"/>
    </source>
</evidence>
<dbReference type="InterPro" id="IPR000090">
    <property type="entry name" value="Flg_Motor_Flig"/>
</dbReference>
<keyword evidence="5" id="KW-0472">Membrane</keyword>
<dbReference type="Pfam" id="PF14841">
    <property type="entry name" value="FliG_M"/>
    <property type="match status" value="1"/>
</dbReference>
<feature type="transmembrane region" description="Helical" evidence="5">
    <location>
        <begin position="253"/>
        <end position="274"/>
    </location>
</feature>
<evidence type="ECO:0000313" key="10">
    <source>
        <dbReference type="Proteomes" id="UP001481413"/>
    </source>
</evidence>
<keyword evidence="10" id="KW-1185">Reference proteome</keyword>
<comment type="function">
    <text evidence="2">FliG is one of three proteins (FliG, FliN, FliM) that forms the rotor-mounted switch complex (C ring), located at the base of the basal body. This complex interacts with the CheY and CheZ chemotaxis proteins, in addition to contacting components of the motor that determine the direction of flagellar rotation.</text>
</comment>
<feature type="signal peptide" evidence="6">
    <location>
        <begin position="1"/>
        <end position="25"/>
    </location>
</feature>
<evidence type="ECO:0008006" key="11">
    <source>
        <dbReference type="Google" id="ProtNLM"/>
    </source>
</evidence>
<evidence type="ECO:0000256" key="4">
    <source>
        <dbReference type="SAM" id="MobiDB-lite"/>
    </source>
</evidence>
<gene>
    <name evidence="9" type="ORF">NBRC116585_22510</name>
</gene>
<keyword evidence="5" id="KW-1133">Transmembrane helix</keyword>
<evidence type="ECO:0000256" key="5">
    <source>
        <dbReference type="SAM" id="Phobius"/>
    </source>
</evidence>
<feature type="coiled-coil region" evidence="3">
    <location>
        <begin position="131"/>
        <end position="168"/>
    </location>
</feature>
<dbReference type="SUPFAM" id="SSF48029">
    <property type="entry name" value="FliG"/>
    <property type="match status" value="1"/>
</dbReference>
<evidence type="ECO:0000313" key="9">
    <source>
        <dbReference type="EMBL" id="GAA6146133.1"/>
    </source>
</evidence>
<evidence type="ECO:0000256" key="3">
    <source>
        <dbReference type="SAM" id="Coils"/>
    </source>
</evidence>
<keyword evidence="5" id="KW-0812">Transmembrane</keyword>
<dbReference type="InterPro" id="IPR011002">
    <property type="entry name" value="FliG_a-hlx"/>
</dbReference>
<keyword evidence="3" id="KW-0175">Coiled coil</keyword>
<accession>A0ABQ0A161</accession>
<dbReference type="Pfam" id="PF01706">
    <property type="entry name" value="FliG_C"/>
    <property type="match status" value="1"/>
</dbReference>
<evidence type="ECO:0000256" key="6">
    <source>
        <dbReference type="SAM" id="SignalP"/>
    </source>
</evidence>
<feature type="region of interest" description="Disordered" evidence="4">
    <location>
        <begin position="81"/>
        <end position="115"/>
    </location>
</feature>
<dbReference type="PRINTS" id="PR00954">
    <property type="entry name" value="FLGMOTORFLIG"/>
</dbReference>
<evidence type="ECO:0000256" key="2">
    <source>
        <dbReference type="ARBA" id="ARBA00025598"/>
    </source>
</evidence>
<sequence>MMNSIRRYLWVLVCSLLMLPFMAHSQDTFEVPVKKDEVEEARFRSDLEARLRQDIESYLGNNRFIIQVDAVIERARTVVRESGQPAPAQQPPQLPAKPRVSGSISLPDIESNNLDDLEELPGLPVSEMPLLKENNEKLRALHSQLQQLEKERQEIISYADQLKDVAQQKQQAQAGQPSEKTIGYRNIIKKLEITLVVDNGLEDEQIEFLKNLVTRKAQINELRGDTLNIVKTGFSHLKKEETPLSFWEAYTPWIWLASLLVVGLLLVLAFLALWRRLNQPITSMATAHPGLDTPVDTAKGTGIARQSEGDTAALRYRINESRQRLVSQGLSQPHRFQQAVSQALGSAQAFEVASLSATMGKSLFASLAPHLTPADWKQIDDLLQEGDWNEEQLSEGMEQFSQRLERQQDDASNTQPFAFLNKLNDSQVLFLIKDEDIRIKALVMSQLPAQRSADIILRLDSRELADIAFELGQFESLPVSAFKDVADRLAKASLTVPSFENITADGLSVLIGMLDKMTTSEETRMLKTLKSEKPETYYRLRQVYFTFADLSRTPDRIISNELRTLDTAILTASLCNTSIEFKRYVLAALPAKLRAGIINELKVSEAATAQDQVESARRQVVQKMRDVIREGRFSMDELAEVKQS</sequence>
<evidence type="ECO:0000259" key="8">
    <source>
        <dbReference type="Pfam" id="PF14841"/>
    </source>
</evidence>
<dbReference type="RefSeq" id="WP_353295303.1">
    <property type="nucleotide sequence ID" value="NZ_BAABWH010000005.1"/>
</dbReference>
<dbReference type="InterPro" id="IPR032779">
    <property type="entry name" value="FliG_M"/>
</dbReference>
<protein>
    <recommendedName>
        <fullName evidence="11">Flagellar motor switch protein FliG</fullName>
    </recommendedName>
</protein>
<comment type="caution">
    <text evidence="9">The sequence shown here is derived from an EMBL/GenBank/DDBJ whole genome shotgun (WGS) entry which is preliminary data.</text>
</comment>
<dbReference type="Gene3D" id="1.10.220.30">
    <property type="match status" value="2"/>
</dbReference>
<organism evidence="9 10">
    <name type="scientific">Thalassolituus maritimus</name>
    <dbReference type="NCBI Taxonomy" id="484498"/>
    <lineage>
        <taxon>Bacteria</taxon>
        <taxon>Pseudomonadati</taxon>
        <taxon>Pseudomonadota</taxon>
        <taxon>Gammaproteobacteria</taxon>
        <taxon>Oceanospirillales</taxon>
        <taxon>Oceanospirillaceae</taxon>
        <taxon>Thalassolituus</taxon>
    </lineage>
</organism>
<comment type="subcellular location">
    <subcellularLocation>
        <location evidence="1">Cell inner membrane</location>
        <topology evidence="1">Peripheral membrane protein</topology>
        <orientation evidence="1">Cytoplasmic side</orientation>
    </subcellularLocation>
</comment>
<keyword evidence="6" id="KW-0732">Signal</keyword>
<dbReference type="Proteomes" id="UP001481413">
    <property type="component" value="Unassembled WGS sequence"/>
</dbReference>